<sequence length="77" mass="8633">MAKVPFPYQNEVIPTDGTRFVVDEKRGIILTDRHVAQTGPCFVDAEFSKGKLVLVLCIYVDPQMGFEKLASTLVFKN</sequence>
<proteinExistence type="predicted"/>
<organism evidence="1 2">
    <name type="scientific">Papaver somniferum</name>
    <name type="common">Opium poppy</name>
    <dbReference type="NCBI Taxonomy" id="3469"/>
    <lineage>
        <taxon>Eukaryota</taxon>
        <taxon>Viridiplantae</taxon>
        <taxon>Streptophyta</taxon>
        <taxon>Embryophyta</taxon>
        <taxon>Tracheophyta</taxon>
        <taxon>Spermatophyta</taxon>
        <taxon>Magnoliopsida</taxon>
        <taxon>Ranunculales</taxon>
        <taxon>Papaveraceae</taxon>
        <taxon>Papaveroideae</taxon>
        <taxon>Papaver</taxon>
    </lineage>
</organism>
<accession>A0A4Y7JJV8</accession>
<evidence type="ECO:0000313" key="2">
    <source>
        <dbReference type="Proteomes" id="UP000316621"/>
    </source>
</evidence>
<protein>
    <submittedName>
        <fullName evidence="1">Uncharacterized protein</fullName>
    </submittedName>
</protein>
<name>A0A4Y7JJV8_PAPSO</name>
<dbReference type="Proteomes" id="UP000316621">
    <property type="component" value="Chromosome 5"/>
</dbReference>
<dbReference type="AlphaFoldDB" id="A0A4Y7JJV8"/>
<keyword evidence="2" id="KW-1185">Reference proteome</keyword>
<evidence type="ECO:0000313" key="1">
    <source>
        <dbReference type="EMBL" id="RZC60302.1"/>
    </source>
</evidence>
<reference evidence="1 2" key="1">
    <citation type="journal article" date="2018" name="Science">
        <title>The opium poppy genome and morphinan production.</title>
        <authorList>
            <person name="Guo L."/>
            <person name="Winzer T."/>
            <person name="Yang X."/>
            <person name="Li Y."/>
            <person name="Ning Z."/>
            <person name="He Z."/>
            <person name="Teodor R."/>
            <person name="Lu Y."/>
            <person name="Bowser T.A."/>
            <person name="Graham I.A."/>
            <person name="Ye K."/>
        </authorList>
    </citation>
    <scope>NUCLEOTIDE SEQUENCE [LARGE SCALE GENOMIC DNA]</scope>
    <source>
        <strain evidence="2">cv. HN1</strain>
        <tissue evidence="1">Leaves</tissue>
    </source>
</reference>
<gene>
    <name evidence="1" type="ORF">C5167_022056</name>
</gene>
<dbReference type="Gramene" id="RZC60302">
    <property type="protein sequence ID" value="RZC60302"/>
    <property type="gene ID" value="C5167_022056"/>
</dbReference>
<dbReference type="EMBL" id="CM010719">
    <property type="protein sequence ID" value="RZC60302.1"/>
    <property type="molecule type" value="Genomic_DNA"/>
</dbReference>